<protein>
    <submittedName>
        <fullName evidence="3">Glycosyltransferase</fullName>
    </submittedName>
</protein>
<dbReference type="Gene3D" id="3.40.50.2000">
    <property type="entry name" value="Glycogen Phosphorylase B"/>
    <property type="match status" value="2"/>
</dbReference>
<dbReference type="GO" id="GO:0009103">
    <property type="term" value="P:lipopolysaccharide biosynthetic process"/>
    <property type="evidence" value="ECO:0007669"/>
    <property type="project" value="TreeGrafter"/>
</dbReference>
<gene>
    <name evidence="3" type="ORF">ENT72_05910</name>
</gene>
<dbReference type="SUPFAM" id="SSF53756">
    <property type="entry name" value="UDP-Glycosyltransferase/glycogen phosphorylase"/>
    <property type="match status" value="1"/>
</dbReference>
<dbReference type="PANTHER" id="PTHR46401:SF2">
    <property type="entry name" value="GLYCOSYLTRANSFERASE WBBK-RELATED"/>
    <property type="match status" value="1"/>
</dbReference>
<dbReference type="EMBL" id="DSZT01000187">
    <property type="protein sequence ID" value="HGU42430.1"/>
    <property type="molecule type" value="Genomic_DNA"/>
</dbReference>
<sequence length="402" mass="46718">MKVLFISTTNPNNKLASWLYIRGIAEAFFEIAKTKFWFSDFDCEGEPTSVQDFKCVKVFERKKSRVILSRIKSLFGNIYSRGAYEKKRVLSLRKTIIEFQPNIVVYTSLSASSYFFDVKKIKPETTSVLIQHNVEYLVADGLSKFGRNALQRAYYLVQKRSVKKFERKMMELSDYVISISDSDRNYFRKTYCINADKIFTIRPLIEYKVNLYGRENKNNNKTISFISSFDWYPNIRGAEFFIKSVLPTLVERFPTLKLYLVGRDPVRSIYRLKDEFPGNIVVTGSVENIYDYYKISDCIVIPVFLGPGIKLKVLEAMASGVPTVMTSYVAKDYDLLDKGFCIADTPDEFVEHISKILTDSEFANELSKRQVQWYENYLISEKEHAEEVIKTILFSHSKNENN</sequence>
<name>A0A7C4W7D9_FERPE</name>
<reference evidence="3" key="1">
    <citation type="journal article" date="2020" name="mSystems">
        <title>Genome- and Community-Level Interaction Insights into Carbon Utilization and Element Cycling Functions of Hydrothermarchaeota in Hydrothermal Sediment.</title>
        <authorList>
            <person name="Zhou Z."/>
            <person name="Liu Y."/>
            <person name="Xu W."/>
            <person name="Pan J."/>
            <person name="Luo Z.H."/>
            <person name="Li M."/>
        </authorList>
    </citation>
    <scope>NUCLEOTIDE SEQUENCE [LARGE SCALE GENOMIC DNA]</scope>
    <source>
        <strain evidence="3">SpSt-604</strain>
    </source>
</reference>
<accession>A0A7C4W7D9</accession>
<comment type="caution">
    <text evidence="3">The sequence shown here is derived from an EMBL/GenBank/DDBJ whole genome shotgun (WGS) entry which is preliminary data.</text>
</comment>
<dbReference type="Pfam" id="PF13439">
    <property type="entry name" value="Glyco_transf_4"/>
    <property type="match status" value="1"/>
</dbReference>
<dbReference type="GO" id="GO:0016757">
    <property type="term" value="F:glycosyltransferase activity"/>
    <property type="evidence" value="ECO:0007669"/>
    <property type="project" value="TreeGrafter"/>
</dbReference>
<dbReference type="CDD" id="cd03801">
    <property type="entry name" value="GT4_PimA-like"/>
    <property type="match status" value="1"/>
</dbReference>
<dbReference type="AlphaFoldDB" id="A0A7C4W7D9"/>
<organism evidence="3">
    <name type="scientific">Fervidobacterium pennivorans</name>
    <dbReference type="NCBI Taxonomy" id="93466"/>
    <lineage>
        <taxon>Bacteria</taxon>
        <taxon>Thermotogati</taxon>
        <taxon>Thermotogota</taxon>
        <taxon>Thermotogae</taxon>
        <taxon>Thermotogales</taxon>
        <taxon>Fervidobacteriaceae</taxon>
        <taxon>Fervidobacterium</taxon>
    </lineage>
</organism>
<dbReference type="PANTHER" id="PTHR46401">
    <property type="entry name" value="GLYCOSYLTRANSFERASE WBBK-RELATED"/>
    <property type="match status" value="1"/>
</dbReference>
<evidence type="ECO:0000256" key="1">
    <source>
        <dbReference type="ARBA" id="ARBA00022679"/>
    </source>
</evidence>
<feature type="domain" description="Glycosyltransferase subfamily 4-like N-terminal" evidence="2">
    <location>
        <begin position="66"/>
        <end position="203"/>
    </location>
</feature>
<proteinExistence type="predicted"/>
<dbReference type="Pfam" id="PF13692">
    <property type="entry name" value="Glyco_trans_1_4"/>
    <property type="match status" value="1"/>
</dbReference>
<evidence type="ECO:0000259" key="2">
    <source>
        <dbReference type="Pfam" id="PF13439"/>
    </source>
</evidence>
<evidence type="ECO:0000313" key="3">
    <source>
        <dbReference type="EMBL" id="HGU42430.1"/>
    </source>
</evidence>
<dbReference type="InterPro" id="IPR028098">
    <property type="entry name" value="Glyco_trans_4-like_N"/>
</dbReference>
<keyword evidence="1 3" id="KW-0808">Transferase</keyword>